<dbReference type="GO" id="GO:0103068">
    <property type="term" value="F:leukotriene C4 gamma-glutamyl transferase activity"/>
    <property type="evidence" value="ECO:0007669"/>
    <property type="project" value="UniProtKB-EC"/>
</dbReference>
<dbReference type="InterPro" id="IPR043138">
    <property type="entry name" value="GGT_lsub"/>
</dbReference>
<dbReference type="AlphaFoldDB" id="A0A151A3J0"/>
<feature type="region of interest" description="Disordered" evidence="12">
    <location>
        <begin position="529"/>
        <end position="568"/>
    </location>
</feature>
<evidence type="ECO:0000256" key="7">
    <source>
        <dbReference type="ARBA" id="ARBA00023315"/>
    </source>
</evidence>
<dbReference type="InterPro" id="IPR000101">
    <property type="entry name" value="GGT_peptidase"/>
</dbReference>
<sequence length="720" mass="80911">MDNQSDVTASSEGLVSVSHPIAAKVGKDILDQGGTAIDAVIAIQCILNVVEPYMSGLGGGGYLLYYDHATQQVTTFDARETAPSHVDTEFYLDNDGNHLSFFDLSTHGSAIGIPGIPKLFDYLMNNYATLELANLINPAIHLAQEGHRANWATQKYSWHQIERIKKYPETYATYTNAEDDYFHEGDWVRLPALSKTFEYVRDNGFDAFYHGDIAQQIVQATNQAGGQMTLADLHNYDIQIKAPVTANYRGYDIYTMGPSSSGGITVLQILKMMEQFNLKNMGSRSTQYLHTLIQAMHLAYSDRAQYSTDNTFHHVPINELLNEDYLKNRSNHIQSQYANFNINHGVFGDQQSNTNIDEQHTETTHYSVTDRYGNVASFTTSVGMIYGSGITIPGYGLLLNTTMNDFDVVKGGINEIEPGKRPISSMTPTIIMKDAKPFMEVGSPGAISIIACVVQTIINVLDFDLSIQQAINEPRIYSSNPSRIEWEPQFSQSTILELINKGHAMERKPEAYIGDVHGLRFNYSNDKNNSTTDSQWKINSEQDNDSKSNAENINTTQPHVFVSGGADDTREGTVMGGKVYVKRNQAPQLETHEIPEFNVYINNVALPLRKFQAFREDDVYWLDLTIANHAFAVDVENGIFNNDSKTDDKNNTTCISREKHANYIQSFTNQEYIQLIPLAKQLNYSIKIIDDDLYLSKNAEQRIDEDAAAYYHYDKDSITR</sequence>
<dbReference type="SUPFAM" id="SSF56235">
    <property type="entry name" value="N-terminal nucleophile aminohydrolases (Ntn hydrolases)"/>
    <property type="match status" value="1"/>
</dbReference>
<dbReference type="PANTHER" id="PTHR43199:SF1">
    <property type="entry name" value="GLUTATHIONE HYDROLASE PROENZYME"/>
    <property type="match status" value="1"/>
</dbReference>
<keyword evidence="7 11" id="KW-0012">Acyltransferase</keyword>
<keyword evidence="11" id="KW-0317">Glutathione biosynthesis</keyword>
<name>A0A151A3J0_9STAP</name>
<dbReference type="PANTHER" id="PTHR43199">
    <property type="entry name" value="GLUTATHIONE HYDROLASE"/>
    <property type="match status" value="1"/>
</dbReference>
<dbReference type="Gene3D" id="1.10.246.130">
    <property type="match status" value="1"/>
</dbReference>
<evidence type="ECO:0000256" key="1">
    <source>
        <dbReference type="ARBA" id="ARBA00001049"/>
    </source>
</evidence>
<comment type="subunit">
    <text evidence="11">This enzyme consists of two polypeptide chains, which are synthesized in precursor form from a single polypeptide.</text>
</comment>
<dbReference type="InterPro" id="IPR043137">
    <property type="entry name" value="GGT_ssub_C"/>
</dbReference>
<keyword evidence="5 11" id="KW-0378">Hydrolase</keyword>
<dbReference type="InterPro" id="IPR051792">
    <property type="entry name" value="GGT_bact"/>
</dbReference>
<comment type="caution">
    <text evidence="13">The sequence shown here is derived from an EMBL/GenBank/DDBJ whole genome shotgun (WGS) entry which is preliminary data.</text>
</comment>
<accession>A0A151A3J0</accession>
<keyword evidence="6 11" id="KW-0865">Zymogen</keyword>
<evidence type="ECO:0000256" key="3">
    <source>
        <dbReference type="ARBA" id="ARBA00009381"/>
    </source>
</evidence>
<dbReference type="GO" id="GO:0006750">
    <property type="term" value="P:glutathione biosynthetic process"/>
    <property type="evidence" value="ECO:0007669"/>
    <property type="project" value="UniProtKB-KW"/>
</dbReference>
<evidence type="ECO:0000256" key="11">
    <source>
        <dbReference type="RuleBase" id="RU368036"/>
    </source>
</evidence>
<dbReference type="NCBIfam" id="TIGR00066">
    <property type="entry name" value="g_glut_trans"/>
    <property type="match status" value="1"/>
</dbReference>
<comment type="catalytic activity">
    <reaction evidence="1 11">
        <text>an S-substituted glutathione + H2O = an S-substituted L-cysteinylglycine + L-glutamate</text>
        <dbReference type="Rhea" id="RHEA:59468"/>
        <dbReference type="ChEBI" id="CHEBI:15377"/>
        <dbReference type="ChEBI" id="CHEBI:29985"/>
        <dbReference type="ChEBI" id="CHEBI:90779"/>
        <dbReference type="ChEBI" id="CHEBI:143103"/>
        <dbReference type="EC" id="3.4.19.13"/>
    </reaction>
</comment>
<comment type="catalytic activity">
    <reaction evidence="8 11">
        <text>an N-terminal (5-L-glutamyl)-[peptide] + an alpha-amino acid = 5-L-glutamyl amino acid + an N-terminal L-alpha-aminoacyl-[peptide]</text>
        <dbReference type="Rhea" id="RHEA:23904"/>
        <dbReference type="Rhea" id="RHEA-COMP:9780"/>
        <dbReference type="Rhea" id="RHEA-COMP:9795"/>
        <dbReference type="ChEBI" id="CHEBI:77644"/>
        <dbReference type="ChEBI" id="CHEBI:78597"/>
        <dbReference type="ChEBI" id="CHEBI:78599"/>
        <dbReference type="ChEBI" id="CHEBI:78608"/>
        <dbReference type="EC" id="2.3.2.2"/>
    </reaction>
</comment>
<dbReference type="RefSeq" id="WP_061854055.1">
    <property type="nucleotide sequence ID" value="NZ_LUGM01000002.1"/>
</dbReference>
<comment type="catalytic activity">
    <reaction evidence="2 11">
        <text>glutathione + H2O = L-cysteinylglycine + L-glutamate</text>
        <dbReference type="Rhea" id="RHEA:28807"/>
        <dbReference type="ChEBI" id="CHEBI:15377"/>
        <dbReference type="ChEBI" id="CHEBI:29985"/>
        <dbReference type="ChEBI" id="CHEBI:57925"/>
        <dbReference type="ChEBI" id="CHEBI:61694"/>
        <dbReference type="EC" id="3.4.19.13"/>
    </reaction>
</comment>
<dbReference type="PRINTS" id="PR01210">
    <property type="entry name" value="GGTRANSPTASE"/>
</dbReference>
<dbReference type="EC" id="3.4.19.13" evidence="11"/>
<protein>
    <recommendedName>
        <fullName evidence="11">Glutathione hydrolase proenzyme</fullName>
        <ecNumber evidence="11">2.3.2.2</ecNumber>
        <ecNumber evidence="11">3.4.19.13</ecNumber>
    </recommendedName>
    <component>
        <recommendedName>
            <fullName evidence="11">Glutathione hydrolase large chain</fullName>
        </recommendedName>
    </component>
    <component>
        <recommendedName>
            <fullName evidence="11">Glutathione hydrolase small chain</fullName>
        </recommendedName>
    </component>
</protein>
<gene>
    <name evidence="13" type="ORF">A0131_03260</name>
</gene>
<feature type="binding site" evidence="10">
    <location>
        <position position="405"/>
    </location>
    <ligand>
        <name>L-glutamate</name>
        <dbReference type="ChEBI" id="CHEBI:29985"/>
    </ligand>
</feature>
<organism evidence="13 14">
    <name type="scientific">Staphylococcus kloosii</name>
    <dbReference type="NCBI Taxonomy" id="29384"/>
    <lineage>
        <taxon>Bacteria</taxon>
        <taxon>Bacillati</taxon>
        <taxon>Bacillota</taxon>
        <taxon>Bacilli</taxon>
        <taxon>Bacillales</taxon>
        <taxon>Staphylococcaceae</taxon>
        <taxon>Staphylococcus</taxon>
    </lineage>
</organism>
<evidence type="ECO:0000256" key="10">
    <source>
        <dbReference type="PIRSR" id="PIRSR600101-2"/>
    </source>
</evidence>
<dbReference type="EMBL" id="LUGM01000002">
    <property type="protein sequence ID" value="KYH13825.1"/>
    <property type="molecule type" value="Genomic_DNA"/>
</dbReference>
<dbReference type="Pfam" id="PF01019">
    <property type="entry name" value="G_glu_transpept"/>
    <property type="match status" value="1"/>
</dbReference>
<evidence type="ECO:0000256" key="8">
    <source>
        <dbReference type="ARBA" id="ARBA00047417"/>
    </source>
</evidence>
<feature type="binding site" evidence="10">
    <location>
        <position position="446"/>
    </location>
    <ligand>
        <name>L-glutamate</name>
        <dbReference type="ChEBI" id="CHEBI:29985"/>
    </ligand>
</feature>
<dbReference type="UniPathway" id="UPA00204"/>
<dbReference type="Proteomes" id="UP000075418">
    <property type="component" value="Unassembled WGS sequence"/>
</dbReference>
<comment type="similarity">
    <text evidence="3 11">Belongs to the gamma-glutamyltransferase family.</text>
</comment>
<dbReference type="GO" id="GO:0006751">
    <property type="term" value="P:glutathione catabolic process"/>
    <property type="evidence" value="ECO:0007669"/>
    <property type="project" value="UniProtKB-UniRule"/>
</dbReference>
<feature type="binding site" evidence="10">
    <location>
        <position position="79"/>
    </location>
    <ligand>
        <name>L-glutamate</name>
        <dbReference type="ChEBI" id="CHEBI:29985"/>
    </ligand>
</feature>
<dbReference type="Gene3D" id="3.60.20.40">
    <property type="match status" value="1"/>
</dbReference>
<dbReference type="GO" id="GO:0036374">
    <property type="term" value="F:glutathione hydrolase activity"/>
    <property type="evidence" value="ECO:0007669"/>
    <property type="project" value="UniProtKB-UniRule"/>
</dbReference>
<evidence type="ECO:0000313" key="13">
    <source>
        <dbReference type="EMBL" id="KYH13825.1"/>
    </source>
</evidence>
<feature type="compositionally biased region" description="Polar residues" evidence="12">
    <location>
        <begin position="529"/>
        <end position="558"/>
    </location>
</feature>
<evidence type="ECO:0000256" key="12">
    <source>
        <dbReference type="SAM" id="MobiDB-lite"/>
    </source>
</evidence>
<feature type="active site" description="Nucleophile" evidence="9">
    <location>
        <position position="363"/>
    </location>
</feature>
<keyword evidence="4 11" id="KW-0808">Transferase</keyword>
<comment type="PTM">
    <text evidence="11">Cleaved by autocatalysis into a large and a small subunit.</text>
</comment>
<evidence type="ECO:0000256" key="5">
    <source>
        <dbReference type="ARBA" id="ARBA00022801"/>
    </source>
</evidence>
<evidence type="ECO:0000256" key="9">
    <source>
        <dbReference type="PIRSR" id="PIRSR600101-1"/>
    </source>
</evidence>
<evidence type="ECO:0000256" key="2">
    <source>
        <dbReference type="ARBA" id="ARBA00001089"/>
    </source>
</evidence>
<evidence type="ECO:0000256" key="6">
    <source>
        <dbReference type="ARBA" id="ARBA00023145"/>
    </source>
</evidence>
<evidence type="ECO:0000256" key="4">
    <source>
        <dbReference type="ARBA" id="ARBA00022679"/>
    </source>
</evidence>
<comment type="pathway">
    <text evidence="11">Sulfur metabolism; glutathione metabolism.</text>
</comment>
<feature type="binding site" evidence="10">
    <location>
        <begin position="424"/>
        <end position="425"/>
    </location>
    <ligand>
        <name>L-glutamate</name>
        <dbReference type="ChEBI" id="CHEBI:29985"/>
    </ligand>
</feature>
<dbReference type="EC" id="2.3.2.2" evidence="11"/>
<reference evidence="13 14" key="1">
    <citation type="submission" date="2016-02" db="EMBL/GenBank/DDBJ databases">
        <title>Draft genome sequence of hydrocarbon degrading Staphylococcus saprophyticus Strain CNV2, isolated from crude-oil contaminated soil from Noonmati Oil Refinery, Guwahati, Assam, India.</title>
        <authorList>
            <person name="Mukherjee A."/>
            <person name="Chettri B."/>
            <person name="Langpoklakpam J."/>
            <person name="Singh A.K."/>
            <person name="Chattopadhyay D.J."/>
        </authorList>
    </citation>
    <scope>NUCLEOTIDE SEQUENCE [LARGE SCALE GENOMIC DNA]</scope>
    <source>
        <strain evidence="13 14">CNV2</strain>
    </source>
</reference>
<dbReference type="InterPro" id="IPR029055">
    <property type="entry name" value="Ntn_hydrolases_N"/>
</dbReference>
<proteinExistence type="inferred from homology"/>
<evidence type="ECO:0000313" key="14">
    <source>
        <dbReference type="Proteomes" id="UP000075418"/>
    </source>
</evidence>